<dbReference type="AlphaFoldDB" id="F5LAH0"/>
<dbReference type="eggNOG" id="COG3639">
    <property type="taxonomic scope" value="Bacteria"/>
</dbReference>
<evidence type="ECO:0000256" key="2">
    <source>
        <dbReference type="ARBA" id="ARBA00022448"/>
    </source>
</evidence>
<dbReference type="Gene3D" id="1.10.3720.10">
    <property type="entry name" value="MetI-like"/>
    <property type="match status" value="1"/>
</dbReference>
<evidence type="ECO:0000256" key="6">
    <source>
        <dbReference type="ARBA" id="ARBA00023136"/>
    </source>
</evidence>
<dbReference type="Pfam" id="PF00528">
    <property type="entry name" value="BPD_transp_1"/>
    <property type="match status" value="1"/>
</dbReference>
<evidence type="ECO:0000256" key="1">
    <source>
        <dbReference type="ARBA" id="ARBA00004651"/>
    </source>
</evidence>
<dbReference type="KEGG" id="cthu:HUR95_13590"/>
<proteinExistence type="inferred from homology"/>
<feature type="transmembrane region" description="Helical" evidence="7">
    <location>
        <begin position="212"/>
        <end position="232"/>
    </location>
</feature>
<evidence type="ECO:0000256" key="5">
    <source>
        <dbReference type="ARBA" id="ARBA00022989"/>
    </source>
</evidence>
<name>F5LAH0_CALTT</name>
<dbReference type="PROSITE" id="PS50928">
    <property type="entry name" value="ABC_TM1"/>
    <property type="match status" value="1"/>
</dbReference>
<evidence type="ECO:0000313" key="9">
    <source>
        <dbReference type="EMBL" id="EGL81719.1"/>
    </source>
</evidence>
<keyword evidence="12" id="KW-1185">Reference proteome</keyword>
<dbReference type="InterPro" id="IPR035906">
    <property type="entry name" value="MetI-like_sf"/>
</dbReference>
<dbReference type="CDD" id="cd06261">
    <property type="entry name" value="TM_PBP2"/>
    <property type="match status" value="1"/>
</dbReference>
<dbReference type="PROSITE" id="PS00867">
    <property type="entry name" value="CPSASE_2"/>
    <property type="match status" value="1"/>
</dbReference>
<keyword evidence="5 7" id="KW-1133">Transmembrane helix</keyword>
<dbReference type="EMBL" id="AFCE01000163">
    <property type="protein sequence ID" value="EGL81719.1"/>
    <property type="molecule type" value="Genomic_DNA"/>
</dbReference>
<dbReference type="GO" id="GO:0005524">
    <property type="term" value="F:ATP binding"/>
    <property type="evidence" value="ECO:0007669"/>
    <property type="project" value="InterPro"/>
</dbReference>
<dbReference type="Proteomes" id="UP000825179">
    <property type="component" value="Chromosome"/>
</dbReference>
<evidence type="ECO:0000313" key="10">
    <source>
        <dbReference type="EMBL" id="QZT33305.1"/>
    </source>
</evidence>
<dbReference type="InterPro" id="IPR005479">
    <property type="entry name" value="CPAse_ATP-bd"/>
</dbReference>
<sequence length="270" mass="29449">MAKETPKQTVQKIPVIAPKTKKTATAILIVVVLLYGLAAVQTSAYPDRIISGLPIIVEFVVQDLIPPNWGYYKTVLEKLIETWNIALLATTLAAIVCLPFSFLAASNITKSKIVYNVTRFFLNILRTIPELVLAVILVGLVGIGALAGVLALFIFSLGILAKLISETIEAVDPGPLEAIRATGGNIVQVIWYGVLPQILPHYASYTLYVLEINVRASVVLGFVGAGGIGMILRHQLNYFNYDNVSMIILMTFIAVTIIDTISSRIRERLV</sequence>
<gene>
    <name evidence="10" type="primary">phnE</name>
    <name evidence="9" type="ORF">CathTA2_2905</name>
    <name evidence="10" type="ORF">HUR95_13590</name>
</gene>
<keyword evidence="3" id="KW-1003">Cell membrane</keyword>
<feature type="transmembrane region" description="Helical" evidence="7">
    <location>
        <begin position="85"/>
        <end position="105"/>
    </location>
</feature>
<dbReference type="RefSeq" id="WP_007506253.1">
    <property type="nucleotide sequence ID" value="NZ_AFCE01000163.1"/>
</dbReference>
<reference evidence="10" key="3">
    <citation type="submission" date="2021-08" db="EMBL/GenBank/DDBJ databases">
        <authorList>
            <person name="de Jong S."/>
            <person name="van den Broek M."/>
            <person name="Merkel A."/>
            <person name="de la Torre Cortes P."/>
            <person name="Kalamorz F."/>
            <person name="Cook G."/>
            <person name="van Loosdrecht M."/>
            <person name="McMillan D."/>
        </authorList>
    </citation>
    <scope>NUCLEOTIDE SEQUENCE</scope>
    <source>
        <strain evidence="10">TA2.A1</strain>
    </source>
</reference>
<dbReference type="PANTHER" id="PTHR30043:SF1">
    <property type="entry name" value="ABC TRANSPORT SYSTEM PERMEASE PROTEIN P69"/>
    <property type="match status" value="1"/>
</dbReference>
<keyword evidence="6 7" id="KW-0472">Membrane</keyword>
<dbReference type="PANTHER" id="PTHR30043">
    <property type="entry name" value="PHOSPHONATES TRANSPORT SYSTEM PERMEASE PROTEIN"/>
    <property type="match status" value="1"/>
</dbReference>
<feature type="transmembrane region" description="Helical" evidence="7">
    <location>
        <begin position="131"/>
        <end position="155"/>
    </location>
</feature>
<dbReference type="SUPFAM" id="SSF161098">
    <property type="entry name" value="MetI-like"/>
    <property type="match status" value="1"/>
</dbReference>
<reference evidence="9 11" key="1">
    <citation type="journal article" date="2011" name="J. Bacteriol.">
        <title>Draft genome sequence of the thermoalkaliphilic Caldalkalibacillus thermarum strain TA2.A1.</title>
        <authorList>
            <person name="Kalamorz F."/>
            <person name="Keis S."/>
            <person name="McMillan D.G."/>
            <person name="Olsson K."/>
            <person name="Stanton J.A."/>
            <person name="Stockwell P."/>
            <person name="Black M.A."/>
            <person name="Klingeman D.M."/>
            <person name="Land M.L."/>
            <person name="Han C.S."/>
            <person name="Martin S.L."/>
            <person name="Becher S.A."/>
            <person name="Peddie C.J."/>
            <person name="Morgan H.W."/>
            <person name="Matthies D."/>
            <person name="Preiss L."/>
            <person name="Meier T."/>
            <person name="Brown S.D."/>
            <person name="Cook G.M."/>
        </authorList>
    </citation>
    <scope>NUCLEOTIDE SEQUENCE [LARGE SCALE GENOMIC DNA]</scope>
    <source>
        <strain evidence="9 11">TA2.A1</strain>
    </source>
</reference>
<evidence type="ECO:0000259" key="8">
    <source>
        <dbReference type="PROSITE" id="PS50928"/>
    </source>
</evidence>
<evidence type="ECO:0000256" key="4">
    <source>
        <dbReference type="ARBA" id="ARBA00022692"/>
    </source>
</evidence>
<keyword evidence="2 7" id="KW-0813">Transport</keyword>
<reference evidence="10 12" key="2">
    <citation type="journal article" date="2020" name="Extremophiles">
        <title>Genomic analysis of Caldalkalibacillus thermarum TA2.A1 reveals aerobic alkaliphilic metabolism and evolutionary hallmarks linking alkaliphilic bacteria and plant life.</title>
        <authorList>
            <person name="de Jong S.I."/>
            <person name="van den Broek M.A."/>
            <person name="Merkel A.Y."/>
            <person name="de la Torre Cortes P."/>
            <person name="Kalamorz F."/>
            <person name="Cook G.M."/>
            <person name="van Loosdrecht M.C.M."/>
            <person name="McMillan D.G.G."/>
        </authorList>
    </citation>
    <scope>NUCLEOTIDE SEQUENCE [LARGE SCALE GENOMIC DNA]</scope>
    <source>
        <strain evidence="10 12">TA2.A1</strain>
    </source>
</reference>
<dbReference type="InterPro" id="IPR005769">
    <property type="entry name" value="PhnE/PtxC"/>
</dbReference>
<comment type="subcellular location">
    <subcellularLocation>
        <location evidence="1 7">Cell membrane</location>
        <topology evidence="1 7">Multi-pass membrane protein</topology>
    </subcellularLocation>
</comment>
<keyword evidence="4 7" id="KW-0812">Transmembrane</keyword>
<accession>F5LAH0</accession>
<organism evidence="9 11">
    <name type="scientific">Caldalkalibacillus thermarum (strain TA2.A1)</name>
    <dbReference type="NCBI Taxonomy" id="986075"/>
    <lineage>
        <taxon>Bacteria</taxon>
        <taxon>Bacillati</taxon>
        <taxon>Bacillota</taxon>
        <taxon>Bacilli</taxon>
        <taxon>Bacillales</taxon>
        <taxon>Bacillaceae</taxon>
        <taxon>Caldalkalibacillus</taxon>
    </lineage>
</organism>
<dbReference type="GO" id="GO:0015416">
    <property type="term" value="F:ABC-type phosphonate transporter activity"/>
    <property type="evidence" value="ECO:0007669"/>
    <property type="project" value="InterPro"/>
</dbReference>
<dbReference type="InterPro" id="IPR000515">
    <property type="entry name" value="MetI-like"/>
</dbReference>
<dbReference type="GO" id="GO:0005886">
    <property type="term" value="C:plasma membrane"/>
    <property type="evidence" value="ECO:0007669"/>
    <property type="project" value="UniProtKB-SubCell"/>
</dbReference>
<comment type="similarity">
    <text evidence="7">Belongs to the binding-protein-dependent transport system permease family.</text>
</comment>
<evidence type="ECO:0000256" key="7">
    <source>
        <dbReference type="RuleBase" id="RU363032"/>
    </source>
</evidence>
<evidence type="ECO:0000256" key="3">
    <source>
        <dbReference type="ARBA" id="ARBA00022475"/>
    </source>
</evidence>
<dbReference type="NCBIfam" id="TIGR01097">
    <property type="entry name" value="PhnE"/>
    <property type="match status" value="1"/>
</dbReference>
<dbReference type="EMBL" id="CP082237">
    <property type="protein sequence ID" value="QZT33305.1"/>
    <property type="molecule type" value="Genomic_DNA"/>
</dbReference>
<evidence type="ECO:0000313" key="12">
    <source>
        <dbReference type="Proteomes" id="UP000825179"/>
    </source>
</evidence>
<protein>
    <submittedName>
        <fullName evidence="9">Phosphonate ABC transporter, inner membrane subunit</fullName>
    </submittedName>
    <submittedName>
        <fullName evidence="10">Phosphonate ABC transporter, permease protein PhnE</fullName>
    </submittedName>
</protein>
<evidence type="ECO:0000313" key="11">
    <source>
        <dbReference type="Proteomes" id="UP000010716"/>
    </source>
</evidence>
<dbReference type="OrthoDB" id="9808005at2"/>
<feature type="domain" description="ABC transmembrane type-1" evidence="8">
    <location>
        <begin position="79"/>
        <end position="262"/>
    </location>
</feature>
<feature type="transmembrane region" description="Helical" evidence="7">
    <location>
        <begin position="244"/>
        <end position="262"/>
    </location>
</feature>
<dbReference type="Proteomes" id="UP000010716">
    <property type="component" value="Unassembled WGS sequence"/>
</dbReference>